<evidence type="ECO:0000256" key="8">
    <source>
        <dbReference type="ARBA" id="ARBA00023136"/>
    </source>
</evidence>
<dbReference type="AlphaFoldDB" id="A0A3N9TYL6"/>
<dbReference type="Gene3D" id="3.30.2090.10">
    <property type="entry name" value="Multidrug efflux transporter AcrB TolC docking domain, DN and DC subdomains"/>
    <property type="match status" value="2"/>
</dbReference>
<feature type="transmembrane region" description="Helical" evidence="9">
    <location>
        <begin position="1000"/>
        <end position="1026"/>
    </location>
</feature>
<gene>
    <name evidence="10" type="ORF">EES38_16785</name>
</gene>
<dbReference type="PRINTS" id="PR00702">
    <property type="entry name" value="ACRIFLAVINRP"/>
</dbReference>
<dbReference type="OrthoDB" id="9757904at2"/>
<keyword evidence="5 9" id="KW-0997">Cell inner membrane</keyword>
<feature type="transmembrane region" description="Helical" evidence="9">
    <location>
        <begin position="968"/>
        <end position="988"/>
    </location>
</feature>
<dbReference type="GO" id="GO:0015562">
    <property type="term" value="F:efflux transmembrane transporter activity"/>
    <property type="evidence" value="ECO:0007669"/>
    <property type="project" value="InterPro"/>
</dbReference>
<keyword evidence="11" id="KW-1185">Reference proteome</keyword>
<dbReference type="Gene3D" id="1.20.1640.10">
    <property type="entry name" value="Multidrug efflux transporter AcrB transmembrane domain"/>
    <property type="match status" value="2"/>
</dbReference>
<keyword evidence="3 9" id="KW-0813">Transport</keyword>
<dbReference type="GO" id="GO:0009636">
    <property type="term" value="P:response to toxic substance"/>
    <property type="evidence" value="ECO:0007669"/>
    <property type="project" value="UniProtKB-ARBA"/>
</dbReference>
<evidence type="ECO:0000256" key="3">
    <source>
        <dbReference type="ARBA" id="ARBA00022448"/>
    </source>
</evidence>
<feature type="transmembrane region" description="Helical" evidence="9">
    <location>
        <begin position="394"/>
        <end position="413"/>
    </location>
</feature>
<dbReference type="GO" id="GO:0005886">
    <property type="term" value="C:plasma membrane"/>
    <property type="evidence" value="ECO:0007669"/>
    <property type="project" value="UniProtKB-SubCell"/>
</dbReference>
<feature type="transmembrane region" description="Helical" evidence="9">
    <location>
        <begin position="897"/>
        <end position="917"/>
    </location>
</feature>
<dbReference type="InterPro" id="IPR001036">
    <property type="entry name" value="Acrflvin-R"/>
</dbReference>
<dbReference type="GO" id="GO:0042910">
    <property type="term" value="F:xenobiotic transmembrane transporter activity"/>
    <property type="evidence" value="ECO:0007669"/>
    <property type="project" value="TreeGrafter"/>
</dbReference>
<feature type="transmembrane region" description="Helical" evidence="9">
    <location>
        <begin position="872"/>
        <end position="890"/>
    </location>
</feature>
<name>A0A3N9TYL6_9VIBR</name>
<evidence type="ECO:0000313" key="11">
    <source>
        <dbReference type="Proteomes" id="UP000281112"/>
    </source>
</evidence>
<dbReference type="Gene3D" id="3.30.70.1430">
    <property type="entry name" value="Multidrug efflux transporter AcrB pore domain"/>
    <property type="match status" value="2"/>
</dbReference>
<reference evidence="10 11" key="1">
    <citation type="submission" date="2018-11" db="EMBL/GenBank/DDBJ databases">
        <title>Vibrio LJC006 sp. nov., isolated from seawater during the bloom of the enteromorpha.</title>
        <authorList>
            <person name="Liang J."/>
        </authorList>
    </citation>
    <scope>NUCLEOTIDE SEQUENCE [LARGE SCALE GENOMIC DNA]</scope>
    <source>
        <strain evidence="10 11">LJC006</strain>
    </source>
</reference>
<evidence type="ECO:0000256" key="7">
    <source>
        <dbReference type="ARBA" id="ARBA00022989"/>
    </source>
</evidence>
<dbReference type="PANTHER" id="PTHR32063:SF13">
    <property type="entry name" value="MULTIDRUG EFFLUX PUMP SUBUNIT ACRB-RELATED"/>
    <property type="match status" value="1"/>
</dbReference>
<protein>
    <recommendedName>
        <fullName evidence="9">Efflux pump membrane transporter</fullName>
    </recommendedName>
</protein>
<feature type="transmembrane region" description="Helical" evidence="9">
    <location>
        <begin position="366"/>
        <end position="388"/>
    </location>
</feature>
<evidence type="ECO:0000256" key="2">
    <source>
        <dbReference type="ARBA" id="ARBA00010942"/>
    </source>
</evidence>
<dbReference type="FunFam" id="3.30.2090.10:FF:000001">
    <property type="entry name" value="Efflux pump membrane transporter"/>
    <property type="match status" value="1"/>
</dbReference>
<keyword evidence="4" id="KW-1003">Cell membrane</keyword>
<dbReference type="RefSeq" id="WP_124938359.1">
    <property type="nucleotide sequence ID" value="NZ_RJVQ01000008.1"/>
</dbReference>
<keyword evidence="7 9" id="KW-1133">Transmembrane helix</keyword>
<dbReference type="SUPFAM" id="SSF82866">
    <property type="entry name" value="Multidrug efflux transporter AcrB transmembrane domain"/>
    <property type="match status" value="2"/>
</dbReference>
<evidence type="ECO:0000256" key="1">
    <source>
        <dbReference type="ARBA" id="ARBA00004429"/>
    </source>
</evidence>
<feature type="transmembrane region" description="Helical" evidence="9">
    <location>
        <begin position="434"/>
        <end position="458"/>
    </location>
</feature>
<dbReference type="NCBIfam" id="NF000282">
    <property type="entry name" value="RND_permease_1"/>
    <property type="match status" value="1"/>
</dbReference>
<feature type="transmembrane region" description="Helical" evidence="9">
    <location>
        <begin position="470"/>
        <end position="497"/>
    </location>
</feature>
<evidence type="ECO:0000256" key="4">
    <source>
        <dbReference type="ARBA" id="ARBA00022475"/>
    </source>
</evidence>
<evidence type="ECO:0000256" key="6">
    <source>
        <dbReference type="ARBA" id="ARBA00022692"/>
    </source>
</evidence>
<keyword evidence="6 9" id="KW-0812">Transmembrane</keyword>
<dbReference type="SUPFAM" id="SSF82714">
    <property type="entry name" value="Multidrug efflux transporter AcrB TolC docking domain, DN and DC subdomains"/>
    <property type="match status" value="2"/>
</dbReference>
<accession>A0A3N9TYL6</accession>
<comment type="caution">
    <text evidence="10">The sequence shown here is derived from an EMBL/GenBank/DDBJ whole genome shotgun (WGS) entry which is preliminary data.</text>
</comment>
<dbReference type="InterPro" id="IPR027463">
    <property type="entry name" value="AcrB_DN_DC_subdom"/>
</dbReference>
<sequence length="1047" mass="113497">MARFFIDRPIFAWVIAILIMLAGILSIEELPIEQYPQIAPPAISISGTYTGASAKTVEDSVTQVIEQNMNGIDNLLYMNSTSDSSGRFQIQLTFATGTDADIAQVQVQNKLSAVESTLPDSVVNTGITTAKATSSFLMVVGFISQDGSMNNTELADYVVSNVKDSLSRVSGVGEVQVFGGQHSMRIWLDPNKLNKFSLTPSDVTSAISSQNTQISVGNLGGTPSVPGQQLTATITAQGRLSTVDQFENILLKVNSDGSQIRVKDVARVEMGAETYQAQARFNGKYSTGIAVKLATGANALDTANNVRAKISELEPFFPDGMKVVYPYDTTPFVKISIEEVVHTLIEAVVLVFIVMFVFLQNFRATLIPTIAVPVVLLGTFGIMAAFGYSINTLTMFGLVLAIGLLVDDAIVVVENVERVMEEDGLPPLEATRKSMGQITGALVGIALVLSAVFIPMAFFGGASGEIYRQFSLTIVSAMVLSVLVAMILTPALCATILKPRKEGEQHIQHGPLAWFNTGFNKGTEKYRNMVSRNVSRKVRFGIIYLIIVGGLTVMWQRLPGSFLPEEDQGMFMMMVTLPTGASQERTLDVNKKLREYFLNQEKDNVDSIFTIAGFSFAGSGQNMGMAFVKLKDWDERTNPSQAVNAIIGRAYGYFATIKEAQVFAFNLPAVPGLGTSSGFDAYLVDRGNQGHEKLVQARNQLLGMAAQDPKLSGVRPNGMSDGPQFRIDIDYEKAMAMDVSVSDINTTLSTAWGSSYVNDFIDNGRIKKVYVQADAPYRMNPEDLSLWHVRNSDGDMVPFDAFASYRWTYGSPRLERFNGAPSVNIQGSAAEGSSSGEAMNEMEALAKKLPAGYGIEWGGISYQEKQSSSQAGLLYGISLLIVFLALAALYESWSVPFSVILIVPLGILGAVLATTLKGLSNDVYFQVGLLTTIGLSAKNAILIVEFAKAQYDEGMDLIKATIEACRMRLRPIMMTSFAFILGVLPLALSSGAGAASRNAIGWGVVGGMLSATILSIFFVPVFFVMVMRLFRTKPHNLKAIETQEDTK</sequence>
<dbReference type="NCBIfam" id="TIGR00915">
    <property type="entry name" value="2A0602"/>
    <property type="match status" value="1"/>
</dbReference>
<feature type="transmembrane region" description="Helical" evidence="9">
    <location>
        <begin position="923"/>
        <end position="947"/>
    </location>
</feature>
<dbReference type="Proteomes" id="UP000281112">
    <property type="component" value="Unassembled WGS sequence"/>
</dbReference>
<proteinExistence type="inferred from homology"/>
<organism evidence="10 11">
    <name type="scientific">Vibrio viridaestus</name>
    <dbReference type="NCBI Taxonomy" id="2487322"/>
    <lineage>
        <taxon>Bacteria</taxon>
        <taxon>Pseudomonadati</taxon>
        <taxon>Pseudomonadota</taxon>
        <taxon>Gammaproteobacteria</taxon>
        <taxon>Vibrionales</taxon>
        <taxon>Vibrionaceae</taxon>
        <taxon>Vibrio</taxon>
    </lineage>
</organism>
<comment type="subcellular location">
    <subcellularLocation>
        <location evidence="1 9">Cell inner membrane</location>
        <topology evidence="1 9">Multi-pass membrane protein</topology>
    </subcellularLocation>
</comment>
<evidence type="ECO:0000313" key="10">
    <source>
        <dbReference type="EMBL" id="RQW62022.1"/>
    </source>
</evidence>
<feature type="transmembrane region" description="Helical" evidence="9">
    <location>
        <begin position="538"/>
        <end position="555"/>
    </location>
</feature>
<dbReference type="FunFam" id="3.30.2090.10:FF:000002">
    <property type="entry name" value="Efflux pump membrane transporter"/>
    <property type="match status" value="1"/>
</dbReference>
<comment type="similarity">
    <text evidence="2 9">Belongs to the resistance-nodulation-cell division (RND) (TC 2.A.6) family.</text>
</comment>
<evidence type="ECO:0000256" key="9">
    <source>
        <dbReference type="RuleBase" id="RU364070"/>
    </source>
</evidence>
<dbReference type="FunFam" id="3.30.70.1430:FF:000001">
    <property type="entry name" value="Efflux pump membrane transporter"/>
    <property type="match status" value="1"/>
</dbReference>
<dbReference type="Gene3D" id="3.30.70.1320">
    <property type="entry name" value="Multidrug efflux transporter AcrB pore domain like"/>
    <property type="match status" value="1"/>
</dbReference>
<keyword evidence="8 9" id="KW-0472">Membrane</keyword>
<feature type="transmembrane region" description="Helical" evidence="9">
    <location>
        <begin position="340"/>
        <end position="359"/>
    </location>
</feature>
<dbReference type="EMBL" id="RJVQ01000008">
    <property type="protein sequence ID" value="RQW62022.1"/>
    <property type="molecule type" value="Genomic_DNA"/>
</dbReference>
<dbReference type="FunFam" id="3.30.70.1430:FF:000002">
    <property type="entry name" value="Efflux pump membrane transporter"/>
    <property type="match status" value="1"/>
</dbReference>
<dbReference type="PANTHER" id="PTHR32063">
    <property type="match status" value="1"/>
</dbReference>
<dbReference type="FunFam" id="1.20.1640.10:FF:000001">
    <property type="entry name" value="Efflux pump membrane transporter"/>
    <property type="match status" value="1"/>
</dbReference>
<dbReference type="InterPro" id="IPR004764">
    <property type="entry name" value="MdtF-like"/>
</dbReference>
<comment type="caution">
    <text evidence="9">Lacks conserved residue(s) required for the propagation of feature annotation.</text>
</comment>
<evidence type="ECO:0000256" key="5">
    <source>
        <dbReference type="ARBA" id="ARBA00022519"/>
    </source>
</evidence>
<dbReference type="SUPFAM" id="SSF82693">
    <property type="entry name" value="Multidrug efflux transporter AcrB pore domain, PN1, PN2, PC1 and PC2 subdomains"/>
    <property type="match status" value="4"/>
</dbReference>
<dbReference type="Gene3D" id="3.30.70.1440">
    <property type="entry name" value="Multidrug efflux transporter AcrB pore domain"/>
    <property type="match status" value="1"/>
</dbReference>
<dbReference type="Pfam" id="PF00873">
    <property type="entry name" value="ACR_tran"/>
    <property type="match status" value="1"/>
</dbReference>